<dbReference type="GeneID" id="99240353"/>
<reference evidence="1 2" key="1">
    <citation type="submission" date="2018-12" db="EMBL/GenBank/DDBJ databases">
        <title>Draft genome sequence of Haloarcula hispinica strain 18.1, an halophilic archaeon isolated from Chott El Jerid of Southern Tunisia.</title>
        <authorList>
            <person name="Najjari A."/>
            <person name="Ben Dhia O."/>
            <person name="Ferjani R."/>
            <person name="Mahjoubi M."/>
            <person name="Sghaier H."/>
            <person name="Elshahed M."/>
            <person name="Ouzari H.I."/>
            <person name="Cherid A."/>
            <person name="Youssef N."/>
        </authorList>
    </citation>
    <scope>NUCLEOTIDE SEQUENCE [LARGE SCALE GENOMIC DNA]</scope>
    <source>
        <strain evidence="1 2">18.1</strain>
    </source>
</reference>
<comment type="caution">
    <text evidence="1">The sequence shown here is derived from an EMBL/GenBank/DDBJ whole genome shotgun (WGS) entry which is preliminary data.</text>
</comment>
<gene>
    <name evidence="1" type="ORF">ELS20_00855</name>
</gene>
<sequence>MEQLVLVANEVGMEGPRLGELLGLPRDEDRVNGDYHLSDDEVVELHEMSEELLSRIESSLKIDGDIVEAATDIHPREYSSVEASEVVYLRVYHKFWMVRDLLDFAIEQDLDIYVG</sequence>
<evidence type="ECO:0000313" key="2">
    <source>
        <dbReference type="Proteomes" id="UP000293535"/>
    </source>
</evidence>
<evidence type="ECO:0000313" key="1">
    <source>
        <dbReference type="EMBL" id="RYJ15640.1"/>
    </source>
</evidence>
<protein>
    <submittedName>
        <fullName evidence="1">Uncharacterized protein</fullName>
    </submittedName>
</protein>
<proteinExistence type="predicted"/>
<organism evidence="1 2">
    <name type="scientific">Haloarcula hispanica</name>
    <dbReference type="NCBI Taxonomy" id="51589"/>
    <lineage>
        <taxon>Archaea</taxon>
        <taxon>Methanobacteriati</taxon>
        <taxon>Methanobacteriota</taxon>
        <taxon>Stenosarchaea group</taxon>
        <taxon>Halobacteria</taxon>
        <taxon>Halobacteriales</taxon>
        <taxon>Haloarculaceae</taxon>
        <taxon>Haloarcula</taxon>
    </lineage>
</organism>
<name>A0A482TDF0_HALHI</name>
<dbReference type="AlphaFoldDB" id="A0A482TDF0"/>
<accession>A0A482TDF0</accession>
<dbReference type="Proteomes" id="UP000293535">
    <property type="component" value="Unassembled WGS sequence"/>
</dbReference>
<dbReference type="EMBL" id="RZIG01000001">
    <property type="protein sequence ID" value="RYJ15640.1"/>
    <property type="molecule type" value="Genomic_DNA"/>
</dbReference>
<dbReference type="RefSeq" id="WP_165353739.1">
    <property type="nucleotide sequence ID" value="NZ_JAFKAA010000001.1"/>
</dbReference>